<reference evidence="1 2" key="1">
    <citation type="submission" date="2014-06" db="EMBL/GenBank/DDBJ databases">
        <title>Evolutionary Origins and Diversification of the Mycorrhizal Mutualists.</title>
        <authorList>
            <consortium name="DOE Joint Genome Institute"/>
            <consortium name="Mycorrhizal Genomics Consortium"/>
            <person name="Kohler A."/>
            <person name="Kuo A."/>
            <person name="Nagy L.G."/>
            <person name="Floudas D."/>
            <person name="Copeland A."/>
            <person name="Barry K.W."/>
            <person name="Cichocki N."/>
            <person name="Veneault-Fourrey C."/>
            <person name="LaButti K."/>
            <person name="Lindquist E.A."/>
            <person name="Lipzen A."/>
            <person name="Lundell T."/>
            <person name="Morin E."/>
            <person name="Murat C."/>
            <person name="Riley R."/>
            <person name="Ohm R."/>
            <person name="Sun H."/>
            <person name="Tunlid A."/>
            <person name="Henrissat B."/>
            <person name="Grigoriev I.V."/>
            <person name="Hibbett D.S."/>
            <person name="Martin F."/>
        </authorList>
    </citation>
    <scope>NUCLEOTIDE SEQUENCE [LARGE SCALE GENOMIC DNA]</scope>
    <source>
        <strain evidence="1 2">SS14</strain>
    </source>
</reference>
<sequence length="130" mass="14657">MTDTSNLRSTASHAWTPYHLDELNVEVIDLTIEEFFGCDREKLPNPEFSYPFLEEVLTCEDASNATNKMARSFLMLMRNAAHTNGNKATVSLARYRKLILKEMVPLKFPTSIPCTSKYAAVGRPPSRTSP</sequence>
<evidence type="ECO:0000313" key="2">
    <source>
        <dbReference type="Proteomes" id="UP000054279"/>
    </source>
</evidence>
<protein>
    <submittedName>
        <fullName evidence="1">Uncharacterized protein</fullName>
    </submittedName>
</protein>
<keyword evidence="2" id="KW-1185">Reference proteome</keyword>
<dbReference type="HOGENOM" id="CLU_1939478_0_0_1"/>
<dbReference type="AlphaFoldDB" id="A0A0C9U6K8"/>
<name>A0A0C9U6K8_SPHS4</name>
<dbReference type="Proteomes" id="UP000054279">
    <property type="component" value="Unassembled WGS sequence"/>
</dbReference>
<gene>
    <name evidence="1" type="ORF">M422DRAFT_274405</name>
</gene>
<dbReference type="EMBL" id="KN837460">
    <property type="protein sequence ID" value="KIJ24757.1"/>
    <property type="molecule type" value="Genomic_DNA"/>
</dbReference>
<evidence type="ECO:0000313" key="1">
    <source>
        <dbReference type="EMBL" id="KIJ24757.1"/>
    </source>
</evidence>
<organism evidence="1 2">
    <name type="scientific">Sphaerobolus stellatus (strain SS14)</name>
    <dbReference type="NCBI Taxonomy" id="990650"/>
    <lineage>
        <taxon>Eukaryota</taxon>
        <taxon>Fungi</taxon>
        <taxon>Dikarya</taxon>
        <taxon>Basidiomycota</taxon>
        <taxon>Agaricomycotina</taxon>
        <taxon>Agaricomycetes</taxon>
        <taxon>Phallomycetidae</taxon>
        <taxon>Geastrales</taxon>
        <taxon>Sphaerobolaceae</taxon>
        <taxon>Sphaerobolus</taxon>
    </lineage>
</organism>
<accession>A0A0C9U6K8</accession>
<proteinExistence type="predicted"/>